<reference evidence="4" key="1">
    <citation type="submission" date="2022-08" db="EMBL/GenBank/DDBJ databases">
        <authorList>
            <consortium name="DOE Joint Genome Institute"/>
            <person name="Min B."/>
            <person name="Riley R."/>
            <person name="Sierra-Patev S."/>
            <person name="Naranjo-Ortiz M."/>
            <person name="Looney B."/>
            <person name="Konkel Z."/>
            <person name="Slot J.C."/>
            <person name="Sakamoto Y."/>
            <person name="Steenwyk J.L."/>
            <person name="Rokas A."/>
            <person name="Carro J."/>
            <person name="Camarero S."/>
            <person name="Ferreira P."/>
            <person name="Molpeceres G."/>
            <person name="Ruiz-Duenas F.J."/>
            <person name="Serrano A."/>
            <person name="Henrissat B."/>
            <person name="Drula E."/>
            <person name="Hughes K.W."/>
            <person name="Mata J.L."/>
            <person name="Ishikawa N.K."/>
            <person name="Vargas-Isla R."/>
            <person name="Ushijima S."/>
            <person name="Smith C.A."/>
            <person name="Ahrendt S."/>
            <person name="Andreopoulos W."/>
            <person name="He G."/>
            <person name="Labutti K."/>
            <person name="Lipzen A."/>
            <person name="Ng V."/>
            <person name="Sandor L."/>
            <person name="Barry K."/>
            <person name="Martinez A.T."/>
            <person name="Xiao Y."/>
            <person name="Gibbons J.G."/>
            <person name="Terashima K."/>
            <person name="Hibbett D.S."/>
            <person name="Grigoriev I.V."/>
        </authorList>
    </citation>
    <scope>NUCLEOTIDE SEQUENCE</scope>
    <source>
        <strain evidence="4">TFB10827</strain>
    </source>
</reference>
<dbReference type="EMBL" id="MU790525">
    <property type="protein sequence ID" value="KAJ4000219.1"/>
    <property type="molecule type" value="Genomic_DNA"/>
</dbReference>
<sequence length="330" mass="35186">MFLMRALFTAIWSTSLLWQVRCDVPTLNVPACSTQFDYQWSVNSKGQSPCQVAGYLASVCSGGVFTIPAVIPGSQSYSLSLGLQNNCTCSTVYYSALSACASCQGAAYSTWAEWSTNCSTVFPGLYPYVIPSGTAVPHWAYQAITGSASFNTTIAQQAGGKSHYLLSSLFTPSNNEFISFLDLPESSAAAVSTASSTPTPASKPSTTVFSTASSDDTTHKINVGAIAGGVVGGLAFLCIIILVIIFVRPCFRRKKGDVRTGTAPLSDDDMALVMPMPFTLHHPTSMPSKPNDTSDPSIHPSSESITDSRHMREHYLSWTGTSRYSGLAEI</sequence>
<keyword evidence="2" id="KW-0472">Membrane</keyword>
<name>A0ABQ8QNG3_9AGAR</name>
<feature type="chain" id="PRO_5045749943" description="Transmembrane protein" evidence="3">
    <location>
        <begin position="23"/>
        <end position="330"/>
    </location>
</feature>
<evidence type="ECO:0000313" key="4">
    <source>
        <dbReference type="EMBL" id="KAJ4000219.1"/>
    </source>
</evidence>
<evidence type="ECO:0000256" key="3">
    <source>
        <dbReference type="SAM" id="SignalP"/>
    </source>
</evidence>
<feature type="compositionally biased region" description="Polar residues" evidence="1">
    <location>
        <begin position="285"/>
        <end position="305"/>
    </location>
</feature>
<evidence type="ECO:0000313" key="5">
    <source>
        <dbReference type="Proteomes" id="UP001163828"/>
    </source>
</evidence>
<comment type="caution">
    <text evidence="4">The sequence shown here is derived from an EMBL/GenBank/DDBJ whole genome shotgun (WGS) entry which is preliminary data.</text>
</comment>
<protein>
    <recommendedName>
        <fullName evidence="6">Transmembrane protein</fullName>
    </recommendedName>
</protein>
<feature type="signal peptide" evidence="3">
    <location>
        <begin position="1"/>
        <end position="22"/>
    </location>
</feature>
<accession>A0ABQ8QNG3</accession>
<evidence type="ECO:0008006" key="6">
    <source>
        <dbReference type="Google" id="ProtNLM"/>
    </source>
</evidence>
<keyword evidence="3" id="KW-0732">Signal</keyword>
<keyword evidence="5" id="KW-1185">Reference proteome</keyword>
<proteinExistence type="predicted"/>
<keyword evidence="2" id="KW-0812">Transmembrane</keyword>
<gene>
    <name evidence="4" type="ORF">F5050DRAFT_1804311</name>
</gene>
<dbReference type="Proteomes" id="UP001163828">
    <property type="component" value="Unassembled WGS sequence"/>
</dbReference>
<organism evidence="4 5">
    <name type="scientific">Lentinula boryana</name>
    <dbReference type="NCBI Taxonomy" id="40481"/>
    <lineage>
        <taxon>Eukaryota</taxon>
        <taxon>Fungi</taxon>
        <taxon>Dikarya</taxon>
        <taxon>Basidiomycota</taxon>
        <taxon>Agaricomycotina</taxon>
        <taxon>Agaricomycetes</taxon>
        <taxon>Agaricomycetidae</taxon>
        <taxon>Agaricales</taxon>
        <taxon>Marasmiineae</taxon>
        <taxon>Omphalotaceae</taxon>
        <taxon>Lentinula</taxon>
    </lineage>
</organism>
<feature type="transmembrane region" description="Helical" evidence="2">
    <location>
        <begin position="223"/>
        <end position="247"/>
    </location>
</feature>
<feature type="region of interest" description="Disordered" evidence="1">
    <location>
        <begin position="281"/>
        <end position="308"/>
    </location>
</feature>
<evidence type="ECO:0000256" key="1">
    <source>
        <dbReference type="SAM" id="MobiDB-lite"/>
    </source>
</evidence>
<keyword evidence="2" id="KW-1133">Transmembrane helix</keyword>
<evidence type="ECO:0000256" key="2">
    <source>
        <dbReference type="SAM" id="Phobius"/>
    </source>
</evidence>